<keyword evidence="8" id="KW-0460">Magnesium</keyword>
<dbReference type="Gene3D" id="3.40.50.1000">
    <property type="entry name" value="HAD superfamily/HAD-like"/>
    <property type="match status" value="1"/>
</dbReference>
<evidence type="ECO:0000256" key="5">
    <source>
        <dbReference type="ARBA" id="ARBA00022605"/>
    </source>
</evidence>
<evidence type="ECO:0000256" key="6">
    <source>
        <dbReference type="ARBA" id="ARBA00022723"/>
    </source>
</evidence>
<keyword evidence="7 12" id="KW-0378">Hydrolase</keyword>
<comment type="cofactor">
    <cofactor evidence="1">
        <name>Mg(2+)</name>
        <dbReference type="ChEBI" id="CHEBI:18420"/>
    </cofactor>
</comment>
<dbReference type="RefSeq" id="WP_131286623.1">
    <property type="nucleotide sequence ID" value="NZ_SJKA01000003.1"/>
</dbReference>
<dbReference type="GO" id="GO:0000287">
    <property type="term" value="F:magnesium ion binding"/>
    <property type="evidence" value="ECO:0007669"/>
    <property type="project" value="TreeGrafter"/>
</dbReference>
<evidence type="ECO:0000256" key="10">
    <source>
        <dbReference type="ARBA" id="ARBA00048138"/>
    </source>
</evidence>
<evidence type="ECO:0000313" key="13">
    <source>
        <dbReference type="Proteomes" id="UP000292695"/>
    </source>
</evidence>
<dbReference type="InterPro" id="IPR023214">
    <property type="entry name" value="HAD_sf"/>
</dbReference>
<reference evidence="12 13" key="1">
    <citation type="submission" date="2019-02" db="EMBL/GenBank/DDBJ databases">
        <title>Kribbella capetownensis sp. nov. and Kribbella speibonae sp. nov., isolated from soil.</title>
        <authorList>
            <person name="Curtis S.M."/>
            <person name="Norton I."/>
            <person name="Everest G.J."/>
            <person name="Meyers P.R."/>
        </authorList>
    </citation>
    <scope>NUCLEOTIDE SEQUENCE [LARGE SCALE GENOMIC DNA]</scope>
    <source>
        <strain evidence="12 13">DSM 27082</strain>
    </source>
</reference>
<comment type="catalytic activity">
    <reaction evidence="11">
        <text>O-phospho-D-serine + H2O = D-serine + phosphate</text>
        <dbReference type="Rhea" id="RHEA:24873"/>
        <dbReference type="ChEBI" id="CHEBI:15377"/>
        <dbReference type="ChEBI" id="CHEBI:35247"/>
        <dbReference type="ChEBI" id="CHEBI:43474"/>
        <dbReference type="ChEBI" id="CHEBI:58680"/>
        <dbReference type="EC" id="3.1.3.3"/>
    </reaction>
</comment>
<keyword evidence="13" id="KW-1185">Reference proteome</keyword>
<dbReference type="PANTHER" id="PTHR43344">
    <property type="entry name" value="PHOSPHOSERINE PHOSPHATASE"/>
    <property type="match status" value="1"/>
</dbReference>
<evidence type="ECO:0000256" key="7">
    <source>
        <dbReference type="ARBA" id="ARBA00022801"/>
    </source>
</evidence>
<dbReference type="EMBL" id="SJKA01000003">
    <property type="protein sequence ID" value="TCC37155.1"/>
    <property type="molecule type" value="Genomic_DNA"/>
</dbReference>
<comment type="similarity">
    <text evidence="3">Belongs to the HAD-like hydrolase superfamily. SerB family.</text>
</comment>
<evidence type="ECO:0000256" key="1">
    <source>
        <dbReference type="ARBA" id="ARBA00001946"/>
    </source>
</evidence>
<protein>
    <recommendedName>
        <fullName evidence="4">phosphoserine phosphatase</fullName>
        <ecNumber evidence="4">3.1.3.3</ecNumber>
    </recommendedName>
</protein>
<dbReference type="OrthoDB" id="3218567at2"/>
<dbReference type="InterPro" id="IPR050582">
    <property type="entry name" value="HAD-like_SerB"/>
</dbReference>
<dbReference type="GO" id="GO:0006564">
    <property type="term" value="P:L-serine biosynthetic process"/>
    <property type="evidence" value="ECO:0007669"/>
    <property type="project" value="UniProtKB-KW"/>
</dbReference>
<evidence type="ECO:0000313" key="12">
    <source>
        <dbReference type="EMBL" id="TCC37155.1"/>
    </source>
</evidence>
<comment type="caution">
    <text evidence="12">The sequence shown here is derived from an EMBL/GenBank/DDBJ whole genome shotgun (WGS) entry which is preliminary data.</text>
</comment>
<evidence type="ECO:0000256" key="11">
    <source>
        <dbReference type="ARBA" id="ARBA00048523"/>
    </source>
</evidence>
<dbReference type="PANTHER" id="PTHR43344:SF2">
    <property type="entry name" value="PHOSPHOSERINE PHOSPHATASE"/>
    <property type="match status" value="1"/>
</dbReference>
<gene>
    <name evidence="12" type="ORF">E0H50_10865</name>
</gene>
<dbReference type="AlphaFoldDB" id="A0A4R0J714"/>
<evidence type="ECO:0000256" key="9">
    <source>
        <dbReference type="ARBA" id="ARBA00023299"/>
    </source>
</evidence>
<dbReference type="NCBIfam" id="TIGR01488">
    <property type="entry name" value="HAD-SF-IB"/>
    <property type="match status" value="1"/>
</dbReference>
<dbReference type="InterPro" id="IPR036412">
    <property type="entry name" value="HAD-like_sf"/>
</dbReference>
<dbReference type="Pfam" id="PF08843">
    <property type="entry name" value="AbiEii"/>
    <property type="match status" value="1"/>
</dbReference>
<dbReference type="EC" id="3.1.3.3" evidence="4"/>
<keyword evidence="6" id="KW-0479">Metal-binding</keyword>
<comment type="pathway">
    <text evidence="2">Amino-acid biosynthesis; L-serine biosynthesis; L-serine from 3-phospho-D-glycerate: step 3/3.</text>
</comment>
<keyword evidence="5" id="KW-0028">Amino-acid biosynthesis</keyword>
<organism evidence="12 13">
    <name type="scientific">Kribbella sindirgiensis</name>
    <dbReference type="NCBI Taxonomy" id="1124744"/>
    <lineage>
        <taxon>Bacteria</taxon>
        <taxon>Bacillati</taxon>
        <taxon>Actinomycetota</taxon>
        <taxon>Actinomycetes</taxon>
        <taxon>Propionibacteriales</taxon>
        <taxon>Kribbellaceae</taxon>
        <taxon>Kribbella</taxon>
    </lineage>
</organism>
<evidence type="ECO:0000256" key="4">
    <source>
        <dbReference type="ARBA" id="ARBA00012640"/>
    </source>
</evidence>
<dbReference type="Pfam" id="PF12710">
    <property type="entry name" value="HAD"/>
    <property type="match status" value="1"/>
</dbReference>
<dbReference type="SUPFAM" id="SSF56784">
    <property type="entry name" value="HAD-like"/>
    <property type="match status" value="1"/>
</dbReference>
<dbReference type="GO" id="GO:0036424">
    <property type="term" value="F:L-phosphoserine phosphatase activity"/>
    <property type="evidence" value="ECO:0007669"/>
    <property type="project" value="TreeGrafter"/>
</dbReference>
<evidence type="ECO:0000256" key="8">
    <source>
        <dbReference type="ARBA" id="ARBA00022842"/>
    </source>
</evidence>
<evidence type="ECO:0000256" key="2">
    <source>
        <dbReference type="ARBA" id="ARBA00005135"/>
    </source>
</evidence>
<sequence length="621" mass="67678">MPGYEGHLDRDQFRGAFPRWARLIGHLQQISSPRFPVDRAKRQLIVGDFLSQLNRDGDAWKNTGSNPLPAYAESWSGTTDSESGIDPVYAMARTANDLDVYYDADEQLSDDEYLARVRESVLAAAPMRQNPLDGGEGLGGLVRYTTRNVEIAGRGHAVFTIDVQPVDDSRGPLGLRRDGDAFTIEVDVKLPTMIQRSSEPERARRSIVGVRLPGLKPITPLLRPVADLAADKMAALALQPGVGDGIAAPRFKDIADLYYIARTCPVDGEKLRKALAENWHWREAGRSGPPQPYRFYGQAPARDDETEILWDQGFRQLRARIPQLQDYPEFKEMTETISTFLDGAADPSNGVWDPARGQWLPSLRNEVASTMDRALAPESRTPDPRQATVPMAPTAPMVPMQRHLFVFDVDKTLSKHDTLDTLAELAGRLPEVQAVHAPDYETSIRAKIAVLRGVDEALVRQVAETVELSEGAEQLIRELKAAGHEVAIASGGFDAVVGPLAERLGVERYAAGKLGIENGVLTGEVSGLIDGPGKVTAIRGWNEELGIPRERTVAVGDGSNDVDMFEAVGFAAGYQPGTAAAAASHTILRDMGQLNRVVHLSPPDRLATPAATRRGASERTT</sequence>
<name>A0A4R0J714_9ACTN</name>
<dbReference type="InterPro" id="IPR014942">
    <property type="entry name" value="AbiEii"/>
</dbReference>
<keyword evidence="9" id="KW-0718">Serine biosynthesis</keyword>
<accession>A0A4R0J714</accession>
<dbReference type="GO" id="GO:0005737">
    <property type="term" value="C:cytoplasm"/>
    <property type="evidence" value="ECO:0007669"/>
    <property type="project" value="TreeGrafter"/>
</dbReference>
<dbReference type="Proteomes" id="UP000292695">
    <property type="component" value="Unassembled WGS sequence"/>
</dbReference>
<proteinExistence type="inferred from homology"/>
<evidence type="ECO:0000256" key="3">
    <source>
        <dbReference type="ARBA" id="ARBA00009184"/>
    </source>
</evidence>
<comment type="catalytic activity">
    <reaction evidence="10">
        <text>O-phospho-L-serine + H2O = L-serine + phosphate</text>
        <dbReference type="Rhea" id="RHEA:21208"/>
        <dbReference type="ChEBI" id="CHEBI:15377"/>
        <dbReference type="ChEBI" id="CHEBI:33384"/>
        <dbReference type="ChEBI" id="CHEBI:43474"/>
        <dbReference type="ChEBI" id="CHEBI:57524"/>
        <dbReference type="EC" id="3.1.3.3"/>
    </reaction>
</comment>